<feature type="region of interest" description="Disordered" evidence="1">
    <location>
        <begin position="1"/>
        <end position="58"/>
    </location>
</feature>
<feature type="compositionally biased region" description="Polar residues" evidence="1">
    <location>
        <begin position="493"/>
        <end position="512"/>
    </location>
</feature>
<feature type="region of interest" description="Disordered" evidence="1">
    <location>
        <begin position="322"/>
        <end position="387"/>
    </location>
</feature>
<protein>
    <submittedName>
        <fullName evidence="2">Uncharacterized protein</fullName>
    </submittedName>
</protein>
<evidence type="ECO:0000313" key="2">
    <source>
        <dbReference type="EMBL" id="CDS06053.1"/>
    </source>
</evidence>
<gene>
    <name evidence="2" type="ORF">LRAMOSA08581</name>
</gene>
<feature type="compositionally biased region" description="Polar residues" evidence="1">
    <location>
        <begin position="27"/>
        <end position="49"/>
    </location>
</feature>
<accession>A0A077WG79</accession>
<reference evidence="2" key="1">
    <citation type="journal article" date="2014" name="Genome Announc.">
        <title>De novo whole-genome sequence and genome annotation of Lichtheimia ramosa.</title>
        <authorList>
            <person name="Linde J."/>
            <person name="Schwartze V."/>
            <person name="Binder U."/>
            <person name="Lass-Florl C."/>
            <person name="Voigt K."/>
            <person name="Horn F."/>
        </authorList>
    </citation>
    <scope>NUCLEOTIDE SEQUENCE</scope>
    <source>
        <strain evidence="2">JMRC FSU:6197</strain>
    </source>
</reference>
<organism evidence="2">
    <name type="scientific">Lichtheimia ramosa</name>
    <dbReference type="NCBI Taxonomy" id="688394"/>
    <lineage>
        <taxon>Eukaryota</taxon>
        <taxon>Fungi</taxon>
        <taxon>Fungi incertae sedis</taxon>
        <taxon>Mucoromycota</taxon>
        <taxon>Mucoromycotina</taxon>
        <taxon>Mucoromycetes</taxon>
        <taxon>Mucorales</taxon>
        <taxon>Lichtheimiaceae</taxon>
        <taxon>Lichtheimia</taxon>
    </lineage>
</organism>
<dbReference type="OrthoDB" id="1711136at2759"/>
<feature type="compositionally biased region" description="Basic and acidic residues" evidence="1">
    <location>
        <begin position="9"/>
        <end position="18"/>
    </location>
</feature>
<proteinExistence type="predicted"/>
<feature type="compositionally biased region" description="Low complexity" evidence="1">
    <location>
        <begin position="360"/>
        <end position="376"/>
    </location>
</feature>
<dbReference type="EMBL" id="LK023318">
    <property type="protein sequence ID" value="CDS06053.1"/>
    <property type="molecule type" value="Genomic_DNA"/>
</dbReference>
<sequence>MSHTAHSTPDSEHNRDPGATKWIDYATRQSQENKTRLQASPLSTLSPRLSESRSFSHEQQYRPFIDNSQTYHVMNSKSNSMTTQQSAYKPNLCQPNMVKPRELSDPPLCFCGKVASERTSKKEGDISVYECGYNQYRGLTSSIVICTFHMHKIPWRKYQWRMGHERPVFQDDTDLSSCDMFNYTFCVLFQAHNTFPSRPLRTPLCYCNVPVGVSSFADLDHRYFGKCQTDLKCPWTLPAEDIRVLRIPWNNNKPSPPSLVATEEDALIYTMKESALLHSGDNVTSSTAGVDILKLLQKTKLSSGDDSDKVTPSRGENDILKLLQETKLPPNNPSLDTDDDNDNKSDDINVATHDDDNNVTTTTSTSMSPKSSSGSTKYAESNSDLDGLRRRLEQLQRKVQQVRMENQRYRDQCSDVTAISQSDNDTMTATHVPNETLKADMHDSLTPQMADDFPQEEDLGINADQQSLTTNIRHQHRTMLLESLMMPLDMTDESTSTQQDKSDTNGQKGEVQ</sequence>
<evidence type="ECO:0000256" key="1">
    <source>
        <dbReference type="SAM" id="MobiDB-lite"/>
    </source>
</evidence>
<feature type="compositionally biased region" description="Basic and acidic residues" evidence="1">
    <location>
        <begin position="342"/>
        <end position="356"/>
    </location>
</feature>
<feature type="region of interest" description="Disordered" evidence="1">
    <location>
        <begin position="488"/>
        <end position="512"/>
    </location>
</feature>
<dbReference type="AlphaFoldDB" id="A0A077WG79"/>
<name>A0A077WG79_9FUNG</name>